<evidence type="ECO:0000313" key="1">
    <source>
        <dbReference type="EMBL" id="MDQ0369847.1"/>
    </source>
</evidence>
<organism evidence="1 2">
    <name type="scientific">Catenuloplanes indicus</name>
    <dbReference type="NCBI Taxonomy" id="137267"/>
    <lineage>
        <taxon>Bacteria</taxon>
        <taxon>Bacillati</taxon>
        <taxon>Actinomycetota</taxon>
        <taxon>Actinomycetes</taxon>
        <taxon>Micromonosporales</taxon>
        <taxon>Micromonosporaceae</taxon>
        <taxon>Catenuloplanes</taxon>
    </lineage>
</organism>
<accession>A0AAE3W7E1</accession>
<evidence type="ECO:0000313" key="2">
    <source>
        <dbReference type="Proteomes" id="UP001240236"/>
    </source>
</evidence>
<protein>
    <submittedName>
        <fullName evidence="1">Uncharacterized protein</fullName>
    </submittedName>
</protein>
<sequence>MDAGASPRPACAVYTTALGSGWSAEGVGVKVVPAGLVPGTEIVALRVEPKEKTASVSLVASEPFTVADGTVLKLRIYGGRLHGTVARLALSPTTEFATDRPATLNAPVDEWVPFTVPVADLLPGGGPIRRIDVEIATEAVPNAYRFFIDDVAFVAP</sequence>
<dbReference type="RefSeq" id="WP_307245381.1">
    <property type="nucleotide sequence ID" value="NZ_JAUSUZ010000001.1"/>
</dbReference>
<reference evidence="1 2" key="1">
    <citation type="submission" date="2023-07" db="EMBL/GenBank/DDBJ databases">
        <title>Sequencing the genomes of 1000 actinobacteria strains.</title>
        <authorList>
            <person name="Klenk H.-P."/>
        </authorList>
    </citation>
    <scope>NUCLEOTIDE SEQUENCE [LARGE SCALE GENOMIC DNA]</scope>
    <source>
        <strain evidence="1 2">DSM 44709</strain>
    </source>
</reference>
<comment type="caution">
    <text evidence="1">The sequence shown here is derived from an EMBL/GenBank/DDBJ whole genome shotgun (WGS) entry which is preliminary data.</text>
</comment>
<dbReference type="AlphaFoldDB" id="A0AAE3W7E1"/>
<keyword evidence="2" id="KW-1185">Reference proteome</keyword>
<gene>
    <name evidence="1" type="ORF">J2S42_006516</name>
</gene>
<name>A0AAE3W7E1_9ACTN</name>
<dbReference type="Proteomes" id="UP001240236">
    <property type="component" value="Unassembled WGS sequence"/>
</dbReference>
<proteinExistence type="predicted"/>
<dbReference type="EMBL" id="JAUSUZ010000001">
    <property type="protein sequence ID" value="MDQ0369847.1"/>
    <property type="molecule type" value="Genomic_DNA"/>
</dbReference>